<evidence type="ECO:0000313" key="3">
    <source>
        <dbReference type="EMBL" id="TGU71188.1"/>
    </source>
</evidence>
<dbReference type="InterPro" id="IPR011010">
    <property type="entry name" value="DNA_brk_join_enz"/>
</dbReference>
<accession>A0A4S1CCQ9</accession>
<evidence type="ECO:0000259" key="2">
    <source>
        <dbReference type="PROSITE" id="PS51898"/>
    </source>
</evidence>
<keyword evidence="1" id="KW-0233">DNA recombination</keyword>
<dbReference type="PANTHER" id="PTHR30349:SF64">
    <property type="entry name" value="PROPHAGE INTEGRASE INTD-RELATED"/>
    <property type="match status" value="1"/>
</dbReference>
<dbReference type="RefSeq" id="WP_135870627.1">
    <property type="nucleotide sequence ID" value="NZ_SRSC01000003.1"/>
</dbReference>
<name>A0A4S1CCQ9_9BACT</name>
<comment type="caution">
    <text evidence="3">The sequence shown here is derived from an EMBL/GenBank/DDBJ whole genome shotgun (WGS) entry which is preliminary data.</text>
</comment>
<dbReference type="InterPro" id="IPR013762">
    <property type="entry name" value="Integrase-like_cat_sf"/>
</dbReference>
<dbReference type="GO" id="GO:0015074">
    <property type="term" value="P:DNA integration"/>
    <property type="evidence" value="ECO:0007669"/>
    <property type="project" value="InterPro"/>
</dbReference>
<dbReference type="GO" id="GO:0003677">
    <property type="term" value="F:DNA binding"/>
    <property type="evidence" value="ECO:0007669"/>
    <property type="project" value="InterPro"/>
</dbReference>
<dbReference type="SUPFAM" id="SSF56349">
    <property type="entry name" value="DNA breaking-rejoining enzymes"/>
    <property type="match status" value="1"/>
</dbReference>
<dbReference type="CDD" id="cd00796">
    <property type="entry name" value="INT_Rci_Hp1_C"/>
    <property type="match status" value="1"/>
</dbReference>
<dbReference type="InterPro" id="IPR002104">
    <property type="entry name" value="Integrase_catalytic"/>
</dbReference>
<dbReference type="Gene3D" id="1.10.443.10">
    <property type="entry name" value="Intergrase catalytic core"/>
    <property type="match status" value="1"/>
</dbReference>
<sequence>MAVYKRGDKGVFYMNFTVNGVRVFRSTGKFTKKEAKLVEAVEKKKLMEDAALSPREKRARMKFSEAIKKVYDERWKNNKDGEKSYRNMVLVMGIIGDLPISKIDEDIVAHLVVMMEGKGNKPATINRNLAGLKTVLKHHKQPWDHIKLKKETKGRIRVLSREEESRAVELLRGTTHRQRTHYPEIADLVEVLADTGMRLSELLDLRYDDISFTSNLISIWINKGDRPRSIPMTSRVRAILEARKVTNPEKPFTIDKYQADNGWKWVRKEMGLDKDSEFVLHALRHTCASRMVNRGVDLYVVKEWLGHSSIQITEKYAHLNPAKLAHAAMFLEDDATTADADVDAGKA</sequence>
<reference evidence="3 4" key="1">
    <citation type="submission" date="2019-04" db="EMBL/GenBank/DDBJ databases">
        <title>Geobacter oryzae sp. nov., ferric-reducing bacteria isolated from paddy soil.</title>
        <authorList>
            <person name="Xu Z."/>
            <person name="Masuda Y."/>
            <person name="Itoh H."/>
            <person name="Senoo K."/>
        </authorList>
    </citation>
    <scope>NUCLEOTIDE SEQUENCE [LARGE SCALE GENOMIC DNA]</scope>
    <source>
        <strain evidence="3 4">Red111</strain>
    </source>
</reference>
<keyword evidence="4" id="KW-1185">Reference proteome</keyword>
<dbReference type="Pfam" id="PF00589">
    <property type="entry name" value="Phage_integrase"/>
    <property type="match status" value="1"/>
</dbReference>
<dbReference type="Proteomes" id="UP000306416">
    <property type="component" value="Unassembled WGS sequence"/>
</dbReference>
<dbReference type="InterPro" id="IPR050090">
    <property type="entry name" value="Tyrosine_recombinase_XerCD"/>
</dbReference>
<gene>
    <name evidence="3" type="ORF">E4633_12640</name>
</gene>
<proteinExistence type="predicted"/>
<organism evidence="3 4">
    <name type="scientific">Geomonas terrae</name>
    <dbReference type="NCBI Taxonomy" id="2562681"/>
    <lineage>
        <taxon>Bacteria</taxon>
        <taxon>Pseudomonadati</taxon>
        <taxon>Thermodesulfobacteriota</taxon>
        <taxon>Desulfuromonadia</taxon>
        <taxon>Geobacterales</taxon>
        <taxon>Geobacteraceae</taxon>
        <taxon>Geomonas</taxon>
    </lineage>
</organism>
<dbReference type="PROSITE" id="PS51898">
    <property type="entry name" value="TYR_RECOMBINASE"/>
    <property type="match status" value="1"/>
</dbReference>
<dbReference type="AlphaFoldDB" id="A0A4S1CCQ9"/>
<protein>
    <submittedName>
        <fullName evidence="3">Site-specific integrase</fullName>
    </submittedName>
</protein>
<evidence type="ECO:0000313" key="4">
    <source>
        <dbReference type="Proteomes" id="UP000306416"/>
    </source>
</evidence>
<dbReference type="PANTHER" id="PTHR30349">
    <property type="entry name" value="PHAGE INTEGRASE-RELATED"/>
    <property type="match status" value="1"/>
</dbReference>
<dbReference type="GO" id="GO:0006310">
    <property type="term" value="P:DNA recombination"/>
    <property type="evidence" value="ECO:0007669"/>
    <property type="project" value="UniProtKB-KW"/>
</dbReference>
<dbReference type="EMBL" id="SRSC01000003">
    <property type="protein sequence ID" value="TGU71188.1"/>
    <property type="molecule type" value="Genomic_DNA"/>
</dbReference>
<evidence type="ECO:0000256" key="1">
    <source>
        <dbReference type="ARBA" id="ARBA00023172"/>
    </source>
</evidence>
<feature type="domain" description="Tyr recombinase" evidence="2">
    <location>
        <begin position="154"/>
        <end position="329"/>
    </location>
</feature>